<keyword evidence="17" id="KW-1185">Reference proteome</keyword>
<dbReference type="PROSITE" id="PS52048">
    <property type="entry name" value="UCH_DOMAIN"/>
    <property type="match status" value="1"/>
</dbReference>
<evidence type="ECO:0000256" key="3">
    <source>
        <dbReference type="ARBA" id="ARBA00009326"/>
    </source>
</evidence>
<gene>
    <name evidence="16" type="ORF">PPROV_000667900</name>
</gene>
<evidence type="ECO:0000259" key="15">
    <source>
        <dbReference type="PROSITE" id="PS52048"/>
    </source>
</evidence>
<evidence type="ECO:0000256" key="2">
    <source>
        <dbReference type="ARBA" id="ARBA00004123"/>
    </source>
</evidence>
<dbReference type="AlphaFoldDB" id="A0A830HSM0"/>
<dbReference type="InterPro" id="IPR036959">
    <property type="entry name" value="Peptidase_C12_UCH_sf"/>
</dbReference>
<evidence type="ECO:0000313" key="17">
    <source>
        <dbReference type="Proteomes" id="UP000660262"/>
    </source>
</evidence>
<dbReference type="Gene3D" id="1.20.58.860">
    <property type="match status" value="1"/>
</dbReference>
<dbReference type="Gene3D" id="3.40.532.10">
    <property type="entry name" value="Peptidase C12, ubiquitin carboxyl-terminal hydrolase"/>
    <property type="match status" value="1"/>
</dbReference>
<evidence type="ECO:0000256" key="8">
    <source>
        <dbReference type="ARBA" id="ARBA00023242"/>
    </source>
</evidence>
<dbReference type="EMBL" id="BNJQ01000018">
    <property type="protein sequence ID" value="GHP07937.1"/>
    <property type="molecule type" value="Genomic_DNA"/>
</dbReference>
<evidence type="ECO:0000256" key="1">
    <source>
        <dbReference type="ARBA" id="ARBA00000707"/>
    </source>
</evidence>
<dbReference type="PIRSF" id="PIRSF038120">
    <property type="entry name" value="Ubiquitinyl_hydrolase_UCH37"/>
    <property type="match status" value="1"/>
</dbReference>
<evidence type="ECO:0000256" key="9">
    <source>
        <dbReference type="PIRNR" id="PIRNR038120"/>
    </source>
</evidence>
<evidence type="ECO:0000256" key="11">
    <source>
        <dbReference type="PIRSR" id="PIRSR038120-2"/>
    </source>
</evidence>
<dbReference type="PROSITE" id="PS52049">
    <property type="entry name" value="ULD"/>
    <property type="match status" value="1"/>
</dbReference>
<dbReference type="EC" id="3.4.19.12" evidence="9 13"/>
<name>A0A830HSM0_9CHLO</name>
<dbReference type="PANTHER" id="PTHR10589:SF16">
    <property type="entry name" value="UBIQUITIN CARBOXYL-TERMINAL HYDROLASE ISOZYME L5"/>
    <property type="match status" value="1"/>
</dbReference>
<dbReference type="InterPro" id="IPR041507">
    <property type="entry name" value="UCH_C"/>
</dbReference>
<dbReference type="InterPro" id="IPR017390">
    <property type="entry name" value="Ubiquitinyl_hydrolase_UCH37"/>
</dbReference>
<keyword evidence="14" id="KW-0175">Coiled coil</keyword>
<evidence type="ECO:0000256" key="14">
    <source>
        <dbReference type="SAM" id="Coils"/>
    </source>
</evidence>
<keyword evidence="4 9" id="KW-0645">Protease</keyword>
<dbReference type="Pfam" id="PF01088">
    <property type="entry name" value="Peptidase_C12"/>
    <property type="match status" value="1"/>
</dbReference>
<dbReference type="InterPro" id="IPR001578">
    <property type="entry name" value="Peptidase_C12_UCH"/>
</dbReference>
<dbReference type="CDD" id="cd09617">
    <property type="entry name" value="Peptidase_C12_UCH37_BAP1"/>
    <property type="match status" value="1"/>
</dbReference>
<comment type="similarity">
    <text evidence="3 9 12 13">Belongs to the peptidase C12 family.</text>
</comment>
<dbReference type="PRINTS" id="PR00707">
    <property type="entry name" value="UBCTHYDRLASE"/>
</dbReference>
<keyword evidence="7 9" id="KW-0788">Thiol protease</keyword>
<feature type="active site" description="Nucleophile" evidence="10 12">
    <location>
        <position position="99"/>
    </location>
</feature>
<accession>A0A830HSM0</accession>
<dbReference type="GO" id="GO:0005634">
    <property type="term" value="C:nucleus"/>
    <property type="evidence" value="ECO:0007669"/>
    <property type="project" value="UniProtKB-SubCell"/>
</dbReference>
<dbReference type="OrthoDB" id="1924260at2759"/>
<keyword evidence="8" id="KW-0539">Nucleus</keyword>
<protein>
    <recommendedName>
        <fullName evidence="9 13">Ubiquitin carboxyl-terminal hydrolase</fullName>
        <ecNumber evidence="9 13">3.4.19.12</ecNumber>
    </recommendedName>
</protein>
<dbReference type="FunFam" id="3.40.532.10:FF:000003">
    <property type="entry name" value="Ubiquitin carboxyl-terminal hydrolase"/>
    <property type="match status" value="1"/>
</dbReference>
<dbReference type="Proteomes" id="UP000660262">
    <property type="component" value="Unassembled WGS sequence"/>
</dbReference>
<comment type="caution">
    <text evidence="16">The sequence shown here is derived from an EMBL/GenBank/DDBJ whole genome shotgun (WGS) entry which is preliminary data.</text>
</comment>
<feature type="domain" description="UCH catalytic" evidence="15">
    <location>
        <begin position="12"/>
        <end position="237"/>
    </location>
</feature>
<evidence type="ECO:0000256" key="13">
    <source>
        <dbReference type="RuleBase" id="RU361215"/>
    </source>
</evidence>
<dbReference type="InterPro" id="IPR038765">
    <property type="entry name" value="Papain-like_cys_pep_sf"/>
</dbReference>
<dbReference type="SUPFAM" id="SSF54001">
    <property type="entry name" value="Cysteine proteinases"/>
    <property type="match status" value="1"/>
</dbReference>
<evidence type="ECO:0000256" key="5">
    <source>
        <dbReference type="ARBA" id="ARBA00022786"/>
    </source>
</evidence>
<evidence type="ECO:0000256" key="4">
    <source>
        <dbReference type="ARBA" id="ARBA00022670"/>
    </source>
</evidence>
<feature type="coiled-coil region" evidence="14">
    <location>
        <begin position="233"/>
        <end position="260"/>
    </location>
</feature>
<dbReference type="GO" id="GO:0016579">
    <property type="term" value="P:protein deubiquitination"/>
    <property type="evidence" value="ECO:0007669"/>
    <property type="project" value="InterPro"/>
</dbReference>
<dbReference type="PANTHER" id="PTHR10589">
    <property type="entry name" value="UBIQUITIN CARBOXYL-TERMINAL HYDROLASE"/>
    <property type="match status" value="1"/>
</dbReference>
<evidence type="ECO:0000256" key="7">
    <source>
        <dbReference type="ARBA" id="ARBA00022807"/>
    </source>
</evidence>
<keyword evidence="5 9" id="KW-0833">Ubl conjugation pathway</keyword>
<keyword evidence="6 9" id="KW-0378">Hydrolase</keyword>
<comment type="catalytic activity">
    <reaction evidence="1 9 12 13">
        <text>Thiol-dependent hydrolysis of ester, thioester, amide, peptide and isopeptide bonds formed by the C-terminal Gly of ubiquitin (a 76-residue protein attached to proteins as an intracellular targeting signal).</text>
        <dbReference type="EC" id="3.4.19.12"/>
    </reaction>
</comment>
<evidence type="ECO:0000256" key="6">
    <source>
        <dbReference type="ARBA" id="ARBA00022801"/>
    </source>
</evidence>
<organism evidence="16 17">
    <name type="scientific">Pycnococcus provasolii</name>
    <dbReference type="NCBI Taxonomy" id="41880"/>
    <lineage>
        <taxon>Eukaryota</taxon>
        <taxon>Viridiplantae</taxon>
        <taxon>Chlorophyta</taxon>
        <taxon>Pseudoscourfieldiophyceae</taxon>
        <taxon>Pseudoscourfieldiales</taxon>
        <taxon>Pycnococcaceae</taxon>
        <taxon>Pycnococcus</taxon>
    </lineage>
</organism>
<proteinExistence type="inferred from homology"/>
<dbReference type="Pfam" id="PF18031">
    <property type="entry name" value="UCH_C"/>
    <property type="match status" value="1"/>
</dbReference>
<reference evidence="16" key="1">
    <citation type="submission" date="2020-10" db="EMBL/GenBank/DDBJ databases">
        <title>Unveiling of a novel bifunctional photoreceptor, Dualchrome1, isolated from a cosmopolitan green alga.</title>
        <authorList>
            <person name="Suzuki S."/>
            <person name="Kawachi M."/>
        </authorList>
    </citation>
    <scope>NUCLEOTIDE SEQUENCE</scope>
    <source>
        <strain evidence="16">NIES 2893</strain>
    </source>
</reference>
<sequence length="364" mass="40332">MADDSAAPSGDTWTTIESDPGVFTELIASMGVSGCQVDELWSLDVESLEALAPVYGLIFLFKWRKEESAPPPVQMDTDDANPSSSSDVFFANQVINNACATQAILSILLNRSDTLDLGQELGTLREFTKEFPPDLKGLAIGNSESIRHAHNSFARPEPFISDGTRSAREDDDLFHFISYVPVNGTLYELDGLKEGPIPLARNVTEKTWLAEVCPHIQKRIQASAAGEIRFNLMAVVQNRLDALANQVAEARAEYRGLCERLQVVVDESSPLLIDDVGGTAAAPSSSASTFEGDDDAARTALEQCTTRLGDLLEMRRAEVEKRDAWREENIRRRHNYVPFLFNFLKILAEKKQLKSLIDKARQTR</sequence>
<dbReference type="GO" id="GO:0006511">
    <property type="term" value="P:ubiquitin-dependent protein catabolic process"/>
    <property type="evidence" value="ECO:0007669"/>
    <property type="project" value="UniProtKB-UniRule"/>
</dbReference>
<feature type="active site" description="Proton donor" evidence="10 12">
    <location>
        <position position="175"/>
    </location>
</feature>
<evidence type="ECO:0000256" key="10">
    <source>
        <dbReference type="PIRSR" id="PIRSR038120-1"/>
    </source>
</evidence>
<feature type="site" description="Important for enzyme activity" evidence="11 12">
    <location>
        <position position="190"/>
    </location>
</feature>
<dbReference type="GO" id="GO:0004843">
    <property type="term" value="F:cysteine-type deubiquitinase activity"/>
    <property type="evidence" value="ECO:0007669"/>
    <property type="project" value="UniProtKB-UniRule"/>
</dbReference>
<evidence type="ECO:0000256" key="12">
    <source>
        <dbReference type="PROSITE-ProRule" id="PRU01393"/>
    </source>
</evidence>
<comment type="subcellular location">
    <subcellularLocation>
        <location evidence="2">Nucleus</location>
    </subcellularLocation>
</comment>
<feature type="site" description="Transition state stabilizer" evidence="12">
    <location>
        <position position="93"/>
    </location>
</feature>
<evidence type="ECO:0000313" key="16">
    <source>
        <dbReference type="EMBL" id="GHP07937.1"/>
    </source>
</evidence>
<dbReference type="GO" id="GO:0005737">
    <property type="term" value="C:cytoplasm"/>
    <property type="evidence" value="ECO:0007669"/>
    <property type="project" value="TreeGrafter"/>
</dbReference>